<evidence type="ECO:0000313" key="1">
    <source>
        <dbReference type="EMBL" id="KAK7466027.1"/>
    </source>
</evidence>
<keyword evidence="2" id="KW-1185">Reference proteome</keyword>
<reference evidence="1 2" key="1">
    <citation type="journal article" date="2023" name="Sci. Data">
        <title>Genome assembly of the Korean intertidal mud-creeper Batillaria attramentaria.</title>
        <authorList>
            <person name="Patra A.K."/>
            <person name="Ho P.T."/>
            <person name="Jun S."/>
            <person name="Lee S.J."/>
            <person name="Kim Y."/>
            <person name="Won Y.J."/>
        </authorList>
    </citation>
    <scope>NUCLEOTIDE SEQUENCE [LARGE SCALE GENOMIC DNA]</scope>
    <source>
        <strain evidence="1">Wonlab-2016</strain>
    </source>
</reference>
<sequence length="112" mass="12639">MNTDQLPFIVNNCTDMFCFKQERVYCYTAYAEAVAAYTQHRPVQTTAPDRESTMAGMSTQSVCVGPGLAGPGEGHSFSLPCRRHNAACVLLPLRRTPRYRQHHMFMTVTHEK</sequence>
<comment type="caution">
    <text evidence="1">The sequence shown here is derived from an EMBL/GenBank/DDBJ whole genome shotgun (WGS) entry which is preliminary data.</text>
</comment>
<dbReference type="AlphaFoldDB" id="A0ABD0J8R2"/>
<dbReference type="EMBL" id="JACVVK020000559">
    <property type="protein sequence ID" value="KAK7466027.1"/>
    <property type="molecule type" value="Genomic_DNA"/>
</dbReference>
<name>A0ABD0J8R2_9CAEN</name>
<proteinExistence type="predicted"/>
<evidence type="ECO:0000313" key="2">
    <source>
        <dbReference type="Proteomes" id="UP001519460"/>
    </source>
</evidence>
<gene>
    <name evidence="1" type="ORF">BaRGS_00037397</name>
</gene>
<accession>A0ABD0J8R2</accession>
<dbReference type="Proteomes" id="UP001519460">
    <property type="component" value="Unassembled WGS sequence"/>
</dbReference>
<organism evidence="1 2">
    <name type="scientific">Batillaria attramentaria</name>
    <dbReference type="NCBI Taxonomy" id="370345"/>
    <lineage>
        <taxon>Eukaryota</taxon>
        <taxon>Metazoa</taxon>
        <taxon>Spiralia</taxon>
        <taxon>Lophotrochozoa</taxon>
        <taxon>Mollusca</taxon>
        <taxon>Gastropoda</taxon>
        <taxon>Caenogastropoda</taxon>
        <taxon>Sorbeoconcha</taxon>
        <taxon>Cerithioidea</taxon>
        <taxon>Batillariidae</taxon>
        <taxon>Batillaria</taxon>
    </lineage>
</organism>
<protein>
    <submittedName>
        <fullName evidence="1">Uncharacterized protein</fullName>
    </submittedName>
</protein>